<organism evidence="1 2">
    <name type="scientific">Ligilactobacillus acidipiscis</name>
    <dbReference type="NCBI Taxonomy" id="89059"/>
    <lineage>
        <taxon>Bacteria</taxon>
        <taxon>Bacillati</taxon>
        <taxon>Bacillota</taxon>
        <taxon>Bacilli</taxon>
        <taxon>Lactobacillales</taxon>
        <taxon>Lactobacillaceae</taxon>
        <taxon>Ligilactobacillus</taxon>
    </lineage>
</organism>
<dbReference type="Proteomes" id="UP000190935">
    <property type="component" value="Chromosome I"/>
</dbReference>
<evidence type="ECO:0000313" key="1">
    <source>
        <dbReference type="EMBL" id="SFV40544.1"/>
    </source>
</evidence>
<reference evidence="2" key="1">
    <citation type="submission" date="2016-11" db="EMBL/GenBank/DDBJ databases">
        <authorList>
            <person name="Papadimitriou K."/>
        </authorList>
    </citation>
    <scope>NUCLEOTIDE SEQUENCE [LARGE SCALE GENOMIC DNA]</scope>
    <source>
        <strain evidence="2">ACA-DC 1533</strain>
    </source>
</reference>
<accession>A0A1K1KNQ5</accession>
<gene>
    <name evidence="1" type="ORF">LAC1533_1124</name>
</gene>
<dbReference type="AlphaFoldDB" id="A0A1K1KNQ5"/>
<dbReference type="EMBL" id="LT630287">
    <property type="protein sequence ID" value="SFV40544.1"/>
    <property type="molecule type" value="Genomic_DNA"/>
</dbReference>
<sequence>MRKNKADQHIINWNPNAHTLIRSSVEPYDLGPVYKTTAVDPKPRRRGWNSHAFVDDQVQRKGSMI</sequence>
<protein>
    <submittedName>
        <fullName evidence="1">Uncharacterized protein</fullName>
    </submittedName>
</protein>
<evidence type="ECO:0000313" key="2">
    <source>
        <dbReference type="Proteomes" id="UP000190935"/>
    </source>
</evidence>
<proteinExistence type="predicted"/>
<dbReference type="KEGG" id="laca:LAC1533_1124"/>
<name>A0A1K1KNQ5_9LACO</name>